<evidence type="ECO:0000313" key="3">
    <source>
        <dbReference type="Proteomes" id="UP000515152"/>
    </source>
</evidence>
<dbReference type="OrthoDB" id="118105at2759"/>
<dbReference type="KEGG" id="char:116217968"/>
<name>A0A6P8EPR2_CLUHA</name>
<protein>
    <submittedName>
        <fullName evidence="4">PiggyBac transposable element-derived protein 4-like</fullName>
    </submittedName>
</protein>
<dbReference type="AlphaFoldDB" id="A0A6P8EPR2"/>
<dbReference type="Pfam" id="PF13843">
    <property type="entry name" value="DDE_Tnp_1_7"/>
    <property type="match status" value="1"/>
</dbReference>
<organism evidence="3 4">
    <name type="scientific">Clupea harengus</name>
    <name type="common">Atlantic herring</name>
    <dbReference type="NCBI Taxonomy" id="7950"/>
    <lineage>
        <taxon>Eukaryota</taxon>
        <taxon>Metazoa</taxon>
        <taxon>Chordata</taxon>
        <taxon>Craniata</taxon>
        <taxon>Vertebrata</taxon>
        <taxon>Euteleostomi</taxon>
        <taxon>Actinopterygii</taxon>
        <taxon>Neopterygii</taxon>
        <taxon>Teleostei</taxon>
        <taxon>Clupei</taxon>
        <taxon>Clupeiformes</taxon>
        <taxon>Clupeoidei</taxon>
        <taxon>Clupeidae</taxon>
        <taxon>Clupea</taxon>
    </lineage>
</organism>
<reference evidence="4" key="1">
    <citation type="submission" date="2025-08" db="UniProtKB">
        <authorList>
            <consortium name="RefSeq"/>
        </authorList>
    </citation>
    <scope>IDENTIFICATION</scope>
</reference>
<dbReference type="PANTHER" id="PTHR46599">
    <property type="entry name" value="PIGGYBAC TRANSPOSABLE ELEMENT-DERIVED PROTEIN 4"/>
    <property type="match status" value="1"/>
</dbReference>
<feature type="domain" description="PiggyBac transposable element-derived protein" evidence="2">
    <location>
        <begin position="149"/>
        <end position="512"/>
    </location>
</feature>
<evidence type="ECO:0000313" key="4">
    <source>
        <dbReference type="RefSeq" id="XP_031413834.1"/>
    </source>
</evidence>
<gene>
    <name evidence="4" type="primary">LOC116217968</name>
</gene>
<dbReference type="Proteomes" id="UP000515152">
    <property type="component" value="Chromosome 20"/>
</dbReference>
<feature type="region of interest" description="Disordered" evidence="1">
    <location>
        <begin position="59"/>
        <end position="89"/>
    </location>
</feature>
<evidence type="ECO:0000259" key="2">
    <source>
        <dbReference type="Pfam" id="PF13843"/>
    </source>
</evidence>
<evidence type="ECO:0000256" key="1">
    <source>
        <dbReference type="SAM" id="MobiDB-lite"/>
    </source>
</evidence>
<dbReference type="InterPro" id="IPR029526">
    <property type="entry name" value="PGBD"/>
</dbReference>
<dbReference type="RefSeq" id="XP_031413834.1">
    <property type="nucleotide sequence ID" value="XM_031557974.2"/>
</dbReference>
<keyword evidence="3" id="KW-1185">Reference proteome</keyword>
<accession>A0A6P8EPR2</accession>
<proteinExistence type="predicted"/>
<dbReference type="GeneID" id="116217968"/>
<sequence>MKVVNTVSTNVATLSFVLTPLRVFELTFNKTSKMATYTREQVIQMLFDSNGFGGLEAPMSASVPTPLPTPLNSADLPGPPSRTRARRSVRLSSKSRAFPLTLPPSRRCKPAPLVDRWHDGSEEDVCPPPFPFCPERTPGAQLDFQKSYSPLEIFKLYFTPDVLQTLCTNTNKYAARKLAAGARTPWTDVTPDELLNYLSLVVYIGLVQVSSAKDQWGEDCDFWLDFPSSVMPVDRYEAITAYLHMSDPAADEVNDQLCGQPGHDGLFCVKPLLDDLLTACRAHYHPHQNLVVDERLVAKSTQPTNRGNKLFVLVDSQNGYTCDFSVYKGMAQSPSGNGLSFDAVVGLLKVPHLGTGYHVFVDSFYTSTKLFSHLHQLRFGACGAIRTDCVGFPCTAENALGSGAARGEMRWIREDPLLYVKWKDRHDVAMCSTIHKAYSEESMERCVRDPNGGWAKRVIPLPDPVKEYHKYMGGWGDLSDSFIRYFSVGPKKTQWYKKLFLHFVDIVVVNSFIISLEMAEVKKQKPLKMKSFRQALCEQLADAGKD</sequence>
<dbReference type="PANTHER" id="PTHR46599:SF3">
    <property type="entry name" value="PIGGYBAC TRANSPOSABLE ELEMENT-DERIVED PROTEIN 4"/>
    <property type="match status" value="1"/>
</dbReference>